<sequence length="476" mass="52847">MPADGPASIILDQPEDFDEPETVPCMTEFRFEHYIPPADATKEEKSNPIARNKRKAKALSATADSMPSVSDDESVTQSTTRGQKAARLDTQELKITAYIHVVTYVTSATTRSAKVKQSLNIAKCGPFFFYTTSTFSSFLTELAKTVPCRRDALAVSKLQWRFESPRTSEPKPLADENGYKALISSVEQRKKDHVIVVIMPPPARPEVPWDTGNGNPVFTPDDNNDNADLGSFREQKASLDKLSAPAIAELKARYPVGSSSLYPDKRVYRDNDGNHWELDDLRLQVWAVNMARGRASLDNPPTSTHFSYVQRLKAPIASASNTAVALPTASSTPPDMLINLLMLQTLQQQQQNSQNLSMLTNLTNLINTGVAPSKSGSGSSSVPDSSDPTNSSSMSEPWAVPLPRQITLEEFCARYNIPDGDRKKLELLEVELGDRRCEELDKDTWHGDAGFTKLAWDRFKEKHAHFCQDIQKGLWN</sequence>
<evidence type="ECO:0000256" key="1">
    <source>
        <dbReference type="SAM" id="MobiDB-lite"/>
    </source>
</evidence>
<feature type="compositionally biased region" description="Low complexity" evidence="1">
    <location>
        <begin position="370"/>
        <end position="397"/>
    </location>
</feature>
<protein>
    <submittedName>
        <fullName evidence="2">Uncharacterized protein</fullName>
    </submittedName>
</protein>
<evidence type="ECO:0000313" key="2">
    <source>
        <dbReference type="EMBL" id="PCH35473.1"/>
    </source>
</evidence>
<keyword evidence="3" id="KW-1185">Reference proteome</keyword>
<dbReference type="AlphaFoldDB" id="A0A2H3J6T3"/>
<feature type="region of interest" description="Disordered" evidence="1">
    <location>
        <begin position="1"/>
        <end position="21"/>
    </location>
</feature>
<organism evidence="2 3">
    <name type="scientific">Wolfiporia cocos (strain MD-104)</name>
    <name type="common">Brown rot fungus</name>
    <dbReference type="NCBI Taxonomy" id="742152"/>
    <lineage>
        <taxon>Eukaryota</taxon>
        <taxon>Fungi</taxon>
        <taxon>Dikarya</taxon>
        <taxon>Basidiomycota</taxon>
        <taxon>Agaricomycotina</taxon>
        <taxon>Agaricomycetes</taxon>
        <taxon>Polyporales</taxon>
        <taxon>Phaeolaceae</taxon>
        <taxon>Wolfiporia</taxon>
    </lineage>
</organism>
<proteinExistence type="predicted"/>
<dbReference type="Proteomes" id="UP000218811">
    <property type="component" value="Unassembled WGS sequence"/>
</dbReference>
<feature type="region of interest" description="Disordered" evidence="1">
    <location>
        <begin position="36"/>
        <end position="83"/>
    </location>
</feature>
<dbReference type="OrthoDB" id="3056089at2759"/>
<dbReference type="OMA" id="ANMSHIC"/>
<name>A0A2H3J6T3_WOLCO</name>
<evidence type="ECO:0000313" key="3">
    <source>
        <dbReference type="Proteomes" id="UP000218811"/>
    </source>
</evidence>
<reference evidence="2 3" key="1">
    <citation type="journal article" date="2012" name="Science">
        <title>The Paleozoic origin of enzymatic lignin decomposition reconstructed from 31 fungal genomes.</title>
        <authorList>
            <person name="Floudas D."/>
            <person name="Binder M."/>
            <person name="Riley R."/>
            <person name="Barry K."/>
            <person name="Blanchette R.A."/>
            <person name="Henrissat B."/>
            <person name="Martinez A.T."/>
            <person name="Otillar R."/>
            <person name="Spatafora J.W."/>
            <person name="Yadav J.S."/>
            <person name="Aerts A."/>
            <person name="Benoit I."/>
            <person name="Boyd A."/>
            <person name="Carlson A."/>
            <person name="Copeland A."/>
            <person name="Coutinho P.M."/>
            <person name="de Vries R.P."/>
            <person name="Ferreira P."/>
            <person name="Findley K."/>
            <person name="Foster B."/>
            <person name="Gaskell J."/>
            <person name="Glotzer D."/>
            <person name="Gorecki P."/>
            <person name="Heitman J."/>
            <person name="Hesse C."/>
            <person name="Hori C."/>
            <person name="Igarashi K."/>
            <person name="Jurgens J.A."/>
            <person name="Kallen N."/>
            <person name="Kersten P."/>
            <person name="Kohler A."/>
            <person name="Kuees U."/>
            <person name="Kumar T.K.A."/>
            <person name="Kuo A."/>
            <person name="LaButti K."/>
            <person name="Larrondo L.F."/>
            <person name="Lindquist E."/>
            <person name="Ling A."/>
            <person name="Lombard V."/>
            <person name="Lucas S."/>
            <person name="Lundell T."/>
            <person name="Martin R."/>
            <person name="McLaughlin D.J."/>
            <person name="Morgenstern I."/>
            <person name="Morin E."/>
            <person name="Murat C."/>
            <person name="Nagy L.G."/>
            <person name="Nolan M."/>
            <person name="Ohm R.A."/>
            <person name="Patyshakuliyeva A."/>
            <person name="Rokas A."/>
            <person name="Ruiz-Duenas F.J."/>
            <person name="Sabat G."/>
            <person name="Salamov A."/>
            <person name="Samejima M."/>
            <person name="Schmutz J."/>
            <person name="Slot J.C."/>
            <person name="St John F."/>
            <person name="Stenlid J."/>
            <person name="Sun H."/>
            <person name="Sun S."/>
            <person name="Syed K."/>
            <person name="Tsang A."/>
            <person name="Wiebenga A."/>
            <person name="Young D."/>
            <person name="Pisabarro A."/>
            <person name="Eastwood D.C."/>
            <person name="Martin F."/>
            <person name="Cullen D."/>
            <person name="Grigoriev I.V."/>
            <person name="Hibbett D.S."/>
        </authorList>
    </citation>
    <scope>NUCLEOTIDE SEQUENCE [LARGE SCALE GENOMIC DNA]</scope>
    <source>
        <strain evidence="2 3">MD-104</strain>
    </source>
</reference>
<feature type="region of interest" description="Disordered" evidence="1">
    <location>
        <begin position="370"/>
        <end position="398"/>
    </location>
</feature>
<dbReference type="EMBL" id="KB467854">
    <property type="protein sequence ID" value="PCH35473.1"/>
    <property type="molecule type" value="Genomic_DNA"/>
</dbReference>
<gene>
    <name evidence="2" type="ORF">WOLCODRAFT_156164</name>
</gene>
<accession>A0A2H3J6T3</accession>